<organism evidence="1 2">
    <name type="scientific">Scopulibacillus darangshiensis</name>
    <dbReference type="NCBI Taxonomy" id="442528"/>
    <lineage>
        <taxon>Bacteria</taxon>
        <taxon>Bacillati</taxon>
        <taxon>Bacillota</taxon>
        <taxon>Bacilli</taxon>
        <taxon>Bacillales</taxon>
        <taxon>Sporolactobacillaceae</taxon>
        <taxon>Scopulibacillus</taxon>
    </lineage>
</organism>
<reference evidence="1 2" key="1">
    <citation type="submission" date="2019-03" db="EMBL/GenBank/DDBJ databases">
        <title>Genomic Encyclopedia of Type Strains, Phase IV (KMG-IV): sequencing the most valuable type-strain genomes for metagenomic binning, comparative biology and taxonomic classification.</title>
        <authorList>
            <person name="Goeker M."/>
        </authorList>
    </citation>
    <scope>NUCLEOTIDE SEQUENCE [LARGE SCALE GENOMIC DNA]</scope>
    <source>
        <strain evidence="1 2">DSM 19377</strain>
    </source>
</reference>
<gene>
    <name evidence="1" type="ORF">EV207_12131</name>
</gene>
<evidence type="ECO:0000313" key="2">
    <source>
        <dbReference type="Proteomes" id="UP000295416"/>
    </source>
</evidence>
<protein>
    <submittedName>
        <fullName evidence="1">Uncharacterized protein</fullName>
    </submittedName>
</protein>
<sequence length="37" mass="4192">MIFEKETAGIESVRVLVNDMLLTMESSVKKQEATIHL</sequence>
<accession>A0A4R2NVI0</accession>
<keyword evidence="2" id="KW-1185">Reference proteome</keyword>
<dbReference type="Proteomes" id="UP000295416">
    <property type="component" value="Unassembled WGS sequence"/>
</dbReference>
<dbReference type="AlphaFoldDB" id="A0A4R2NVI0"/>
<dbReference type="EMBL" id="SLXK01000021">
    <property type="protein sequence ID" value="TCP25601.1"/>
    <property type="molecule type" value="Genomic_DNA"/>
</dbReference>
<name>A0A4R2NVI0_9BACL</name>
<comment type="caution">
    <text evidence="1">The sequence shown here is derived from an EMBL/GenBank/DDBJ whole genome shotgun (WGS) entry which is preliminary data.</text>
</comment>
<evidence type="ECO:0000313" key="1">
    <source>
        <dbReference type="EMBL" id="TCP25601.1"/>
    </source>
</evidence>
<proteinExistence type="predicted"/>